<dbReference type="AlphaFoldDB" id="A0A2C6KF99"/>
<proteinExistence type="predicted"/>
<dbReference type="VEuPathDB" id="ToxoDB:CSUI_003472"/>
<evidence type="ECO:0000313" key="2">
    <source>
        <dbReference type="EMBL" id="PHJ22681.1"/>
    </source>
</evidence>
<dbReference type="Proteomes" id="UP000221165">
    <property type="component" value="Unassembled WGS sequence"/>
</dbReference>
<evidence type="ECO:0000313" key="3">
    <source>
        <dbReference type="Proteomes" id="UP000221165"/>
    </source>
</evidence>
<sequence>MYLHLDAERTVSDERRTPGNVNGGIRSGVGL</sequence>
<feature type="compositionally biased region" description="Gly residues" evidence="1">
    <location>
        <begin position="21"/>
        <end position="31"/>
    </location>
</feature>
<feature type="region of interest" description="Disordered" evidence="1">
    <location>
        <begin position="1"/>
        <end position="31"/>
    </location>
</feature>
<keyword evidence="3" id="KW-1185">Reference proteome</keyword>
<protein>
    <submittedName>
        <fullName evidence="2">Uncharacterized protein</fullName>
    </submittedName>
</protein>
<feature type="compositionally biased region" description="Basic and acidic residues" evidence="1">
    <location>
        <begin position="1"/>
        <end position="17"/>
    </location>
</feature>
<accession>A0A2C6KF99</accession>
<dbReference type="GeneID" id="94426881"/>
<organism evidence="2 3">
    <name type="scientific">Cystoisospora suis</name>
    <dbReference type="NCBI Taxonomy" id="483139"/>
    <lineage>
        <taxon>Eukaryota</taxon>
        <taxon>Sar</taxon>
        <taxon>Alveolata</taxon>
        <taxon>Apicomplexa</taxon>
        <taxon>Conoidasida</taxon>
        <taxon>Coccidia</taxon>
        <taxon>Eucoccidiorida</taxon>
        <taxon>Eimeriorina</taxon>
        <taxon>Sarcocystidae</taxon>
        <taxon>Cystoisospora</taxon>
    </lineage>
</organism>
<comment type="caution">
    <text evidence="2">The sequence shown here is derived from an EMBL/GenBank/DDBJ whole genome shotgun (WGS) entry which is preliminary data.</text>
</comment>
<reference evidence="2 3" key="1">
    <citation type="journal article" date="2017" name="Int. J. Parasitol.">
        <title>The genome of the protozoan parasite Cystoisospora suis and a reverse vaccinology approach to identify vaccine candidates.</title>
        <authorList>
            <person name="Palmieri N."/>
            <person name="Shrestha A."/>
            <person name="Ruttkowski B."/>
            <person name="Beck T."/>
            <person name="Vogl C."/>
            <person name="Tomley F."/>
            <person name="Blake D.P."/>
            <person name="Joachim A."/>
        </authorList>
    </citation>
    <scope>NUCLEOTIDE SEQUENCE [LARGE SCALE GENOMIC DNA]</scope>
    <source>
        <strain evidence="2 3">Wien I</strain>
    </source>
</reference>
<dbReference type="RefSeq" id="XP_067924358.1">
    <property type="nucleotide sequence ID" value="XM_068063670.1"/>
</dbReference>
<evidence type="ECO:0000256" key="1">
    <source>
        <dbReference type="SAM" id="MobiDB-lite"/>
    </source>
</evidence>
<name>A0A2C6KF99_9APIC</name>
<dbReference type="EMBL" id="MIGC01001551">
    <property type="protein sequence ID" value="PHJ22681.1"/>
    <property type="molecule type" value="Genomic_DNA"/>
</dbReference>
<gene>
    <name evidence="2" type="ORF">CSUI_003472</name>
</gene>